<dbReference type="PANTHER" id="PTHR40082">
    <property type="entry name" value="BLR5956 PROTEIN"/>
    <property type="match status" value="1"/>
</dbReference>
<dbReference type="EMBL" id="JAMSLR010000001">
    <property type="protein sequence ID" value="MCM8747748.1"/>
    <property type="molecule type" value="Genomic_DNA"/>
</dbReference>
<dbReference type="GO" id="GO:0006780">
    <property type="term" value="P:uroporphyrinogen III biosynthetic process"/>
    <property type="evidence" value="ECO:0007669"/>
    <property type="project" value="InterPro"/>
</dbReference>
<dbReference type="SUPFAM" id="SSF69618">
    <property type="entry name" value="HemD-like"/>
    <property type="match status" value="1"/>
</dbReference>
<comment type="caution">
    <text evidence="2">The sequence shown here is derived from an EMBL/GenBank/DDBJ whole genome shotgun (WGS) entry which is preliminary data.</text>
</comment>
<evidence type="ECO:0000313" key="2">
    <source>
        <dbReference type="EMBL" id="MCM8747748.1"/>
    </source>
</evidence>
<dbReference type="Gene3D" id="3.40.50.10090">
    <property type="match status" value="2"/>
</dbReference>
<dbReference type="InterPro" id="IPR036108">
    <property type="entry name" value="4pyrrol_syn_uPrphyn_synt_sf"/>
</dbReference>
<dbReference type="Proteomes" id="UP001165306">
    <property type="component" value="Unassembled WGS sequence"/>
</dbReference>
<feature type="domain" description="Tetrapyrrole biosynthesis uroporphyrinogen III synthase" evidence="1">
    <location>
        <begin position="33"/>
        <end position="259"/>
    </location>
</feature>
<dbReference type="RefSeq" id="WP_284055534.1">
    <property type="nucleotide sequence ID" value="NZ_JAMSLR010000001.1"/>
</dbReference>
<protein>
    <submittedName>
        <fullName evidence="2">Uroporphyrinogen-III synthase</fullName>
    </submittedName>
</protein>
<dbReference type="PANTHER" id="PTHR40082:SF1">
    <property type="entry name" value="BLR5956 PROTEIN"/>
    <property type="match status" value="1"/>
</dbReference>
<proteinExistence type="predicted"/>
<dbReference type="CDD" id="cd06578">
    <property type="entry name" value="HemD"/>
    <property type="match status" value="1"/>
</dbReference>
<organism evidence="2 3">
    <name type="scientific">Thermalbibacter longus</name>
    <dbReference type="NCBI Taxonomy" id="2951981"/>
    <lineage>
        <taxon>Bacteria</taxon>
        <taxon>Pseudomonadati</taxon>
        <taxon>Thermomicrobiota</taxon>
        <taxon>Thermomicrobia</taxon>
        <taxon>Thermomicrobiales</taxon>
        <taxon>Thermomicrobiaceae</taxon>
        <taxon>Thermalbibacter</taxon>
    </lineage>
</organism>
<dbReference type="Pfam" id="PF02602">
    <property type="entry name" value="HEM4"/>
    <property type="match status" value="1"/>
</dbReference>
<keyword evidence="3" id="KW-1185">Reference proteome</keyword>
<gene>
    <name evidence="2" type="ORF">NET02_01150</name>
</gene>
<reference evidence="2" key="1">
    <citation type="submission" date="2022-06" db="EMBL/GenBank/DDBJ databases">
        <title>CFH 74404 Thermomicrobiaceae sp.</title>
        <authorList>
            <person name="Ming H."/>
            <person name="Li W.-J."/>
            <person name="Zhao Z."/>
        </authorList>
    </citation>
    <scope>NUCLEOTIDE SEQUENCE</scope>
    <source>
        <strain evidence="2">CFH 74404</strain>
    </source>
</reference>
<dbReference type="AlphaFoldDB" id="A0AA41WCX4"/>
<name>A0AA41WCX4_9BACT</name>
<sequence length="271" mass="29087">MTSRLDLLERSGGTRPLAGRRVLVTRALAQAGELVARLRELGAEPVLCPVIEIAPPEDTGPLDRAIRELERYDWLVFTSVNGVDAFFRRLRELGRTPDSLGRIRIAAIGPATAARLRAYGLGADLVPGEFVAEAVAAALVERGIAGRRVLLPRAAEARETLPETLREAGAAVDVVPAYRTRPVDPPPEALERLRAGEVDIVLLTSSSTARNLVAALGHDLSVLERPVIACIGPITAAAAREAGIRVDLVADEYSIPGLLRTVVEALEERLR</sequence>
<dbReference type="InterPro" id="IPR003754">
    <property type="entry name" value="4pyrrol_synth_uPrphyn_synth"/>
</dbReference>
<dbReference type="FunFam" id="3.40.50.10090:FF:000001">
    <property type="entry name" value="Bifunctional uroporphyrinogen-III C-methyltransferase/uroporphyrinogen-III synthase"/>
    <property type="match status" value="1"/>
</dbReference>
<accession>A0AA41WCX4</accession>
<dbReference type="GO" id="GO:0004852">
    <property type="term" value="F:uroporphyrinogen-III synthase activity"/>
    <property type="evidence" value="ECO:0007669"/>
    <property type="project" value="InterPro"/>
</dbReference>
<evidence type="ECO:0000259" key="1">
    <source>
        <dbReference type="Pfam" id="PF02602"/>
    </source>
</evidence>
<evidence type="ECO:0000313" key="3">
    <source>
        <dbReference type="Proteomes" id="UP001165306"/>
    </source>
</evidence>
<dbReference type="InterPro" id="IPR039793">
    <property type="entry name" value="UROS/Hem4"/>
</dbReference>